<evidence type="ECO:0000256" key="1">
    <source>
        <dbReference type="SAM" id="MobiDB-lite"/>
    </source>
</evidence>
<feature type="signal peptide" evidence="2">
    <location>
        <begin position="1"/>
        <end position="26"/>
    </location>
</feature>
<accession>A0ABD3E473</accession>
<proteinExistence type="predicted"/>
<dbReference type="EMBL" id="JAVIJP010000007">
    <property type="protein sequence ID" value="KAL3648857.1"/>
    <property type="molecule type" value="Genomic_DNA"/>
</dbReference>
<feature type="chain" id="PRO_5044839766" evidence="2">
    <location>
        <begin position="27"/>
        <end position="82"/>
    </location>
</feature>
<protein>
    <submittedName>
        <fullName evidence="3">Uncharacterized protein</fullName>
    </submittedName>
</protein>
<organism evidence="3 4">
    <name type="scientific">Castilleja foliolosa</name>
    <dbReference type="NCBI Taxonomy" id="1961234"/>
    <lineage>
        <taxon>Eukaryota</taxon>
        <taxon>Viridiplantae</taxon>
        <taxon>Streptophyta</taxon>
        <taxon>Embryophyta</taxon>
        <taxon>Tracheophyta</taxon>
        <taxon>Spermatophyta</taxon>
        <taxon>Magnoliopsida</taxon>
        <taxon>eudicotyledons</taxon>
        <taxon>Gunneridae</taxon>
        <taxon>Pentapetalae</taxon>
        <taxon>asterids</taxon>
        <taxon>lamiids</taxon>
        <taxon>Lamiales</taxon>
        <taxon>Orobanchaceae</taxon>
        <taxon>Pedicularideae</taxon>
        <taxon>Castillejinae</taxon>
        <taxon>Castilleja</taxon>
    </lineage>
</organism>
<feature type="region of interest" description="Disordered" evidence="1">
    <location>
        <begin position="58"/>
        <end position="82"/>
    </location>
</feature>
<comment type="caution">
    <text evidence="3">The sequence shown here is derived from an EMBL/GenBank/DDBJ whole genome shotgun (WGS) entry which is preliminary data.</text>
</comment>
<keyword evidence="2" id="KW-0732">Signal</keyword>
<gene>
    <name evidence="3" type="ORF">CASFOL_005260</name>
</gene>
<evidence type="ECO:0000313" key="3">
    <source>
        <dbReference type="EMBL" id="KAL3648857.1"/>
    </source>
</evidence>
<keyword evidence="4" id="KW-1185">Reference proteome</keyword>
<sequence length="82" mass="8735">MKMTKIMNVIIVLSAIVLQICILTLAANGKIVYECPPKGAPPPSNALPQLCRLKAAARRKMASGPSPRGPGHPTLIKLHAQK</sequence>
<dbReference type="Proteomes" id="UP001632038">
    <property type="component" value="Unassembled WGS sequence"/>
</dbReference>
<name>A0ABD3E473_9LAMI</name>
<evidence type="ECO:0000256" key="2">
    <source>
        <dbReference type="SAM" id="SignalP"/>
    </source>
</evidence>
<evidence type="ECO:0000313" key="4">
    <source>
        <dbReference type="Proteomes" id="UP001632038"/>
    </source>
</evidence>
<dbReference type="AlphaFoldDB" id="A0ABD3E473"/>
<reference evidence="4" key="1">
    <citation type="journal article" date="2024" name="IScience">
        <title>Strigolactones Initiate the Formation of Haustorium-like Structures in Castilleja.</title>
        <authorList>
            <person name="Buerger M."/>
            <person name="Peterson D."/>
            <person name="Chory J."/>
        </authorList>
    </citation>
    <scope>NUCLEOTIDE SEQUENCE [LARGE SCALE GENOMIC DNA]</scope>
</reference>